<dbReference type="AlphaFoldDB" id="A0A4R8V9V4"/>
<reference evidence="1 2" key="1">
    <citation type="submission" date="2019-03" db="EMBL/GenBank/DDBJ databases">
        <title>Genomics of glacier-inhabiting Cryobacterium strains.</title>
        <authorList>
            <person name="Liu Q."/>
            <person name="Xin Y.-H."/>
        </authorList>
    </citation>
    <scope>NUCLEOTIDE SEQUENCE [LARGE SCALE GENOMIC DNA]</scope>
    <source>
        <strain evidence="1 2">CGMCC 1.10440</strain>
    </source>
</reference>
<sequence>MPDPNSPWREPTKSLRLRWGSYRGRLMSGIALMFVGGVLIQLTSAYSLYVLPLGLFAHIVGWCILPGIGWRRVVGAAVSALTMVVMLNGAPSTVFLVLPLACWLFTRQRPLLSYAALVIIPVAALLLAQAFPDYGWGIVVVSIAGTVVVGSAWVARSLVAIGGKSTAIAR</sequence>
<dbReference type="Proteomes" id="UP000298488">
    <property type="component" value="Unassembled WGS sequence"/>
</dbReference>
<organism evidence="1 2">
    <name type="scientific">Terrimesophilobacter mesophilus</name>
    <dbReference type="NCBI Taxonomy" id="433647"/>
    <lineage>
        <taxon>Bacteria</taxon>
        <taxon>Bacillati</taxon>
        <taxon>Actinomycetota</taxon>
        <taxon>Actinomycetes</taxon>
        <taxon>Micrococcales</taxon>
        <taxon>Microbacteriaceae</taxon>
        <taxon>Terrimesophilobacter</taxon>
    </lineage>
</organism>
<keyword evidence="2" id="KW-1185">Reference proteome</keyword>
<protein>
    <submittedName>
        <fullName evidence="1">Uncharacterized protein</fullName>
    </submittedName>
</protein>
<gene>
    <name evidence="1" type="ORF">E3N84_06055</name>
</gene>
<accession>A0A4R8V9V4</accession>
<dbReference type="RefSeq" id="WP_104095513.1">
    <property type="nucleotide sequence ID" value="NZ_JACHBP010000001.1"/>
</dbReference>
<dbReference type="EMBL" id="SOFI01000003">
    <property type="protein sequence ID" value="TFB79639.1"/>
    <property type="molecule type" value="Genomic_DNA"/>
</dbReference>
<comment type="caution">
    <text evidence="1">The sequence shown here is derived from an EMBL/GenBank/DDBJ whole genome shotgun (WGS) entry which is preliminary data.</text>
</comment>
<evidence type="ECO:0000313" key="1">
    <source>
        <dbReference type="EMBL" id="TFB79639.1"/>
    </source>
</evidence>
<dbReference type="OrthoDB" id="5115602at2"/>
<name>A0A4R8V9V4_9MICO</name>
<evidence type="ECO:0000313" key="2">
    <source>
        <dbReference type="Proteomes" id="UP000298488"/>
    </source>
</evidence>
<proteinExistence type="predicted"/>